<evidence type="ECO:0000256" key="3">
    <source>
        <dbReference type="ARBA" id="ARBA00022840"/>
    </source>
</evidence>
<dbReference type="InterPro" id="IPR027417">
    <property type="entry name" value="P-loop_NTPase"/>
</dbReference>
<keyword evidence="3 5" id="KW-0067">ATP-binding</keyword>
<keyword evidence="6" id="KW-1185">Reference proteome</keyword>
<dbReference type="KEGG" id="scib:HUG20_13545"/>
<dbReference type="InterPro" id="IPR003593">
    <property type="entry name" value="AAA+_ATPase"/>
</dbReference>
<dbReference type="EMBL" id="CP054706">
    <property type="protein sequence ID" value="QQK80817.1"/>
    <property type="molecule type" value="Genomic_DNA"/>
</dbReference>
<gene>
    <name evidence="5" type="ORF">HUG20_13545</name>
</gene>
<dbReference type="PANTHER" id="PTHR42939:SF1">
    <property type="entry name" value="ABC TRANSPORTER ATP-BINDING PROTEIN ALBC-RELATED"/>
    <property type="match status" value="1"/>
</dbReference>
<evidence type="ECO:0000256" key="1">
    <source>
        <dbReference type="ARBA" id="ARBA00022448"/>
    </source>
</evidence>
<organism evidence="5 6">
    <name type="scientific">Salicibibacter cibi</name>
    <dbReference type="NCBI Taxonomy" id="2743001"/>
    <lineage>
        <taxon>Bacteria</taxon>
        <taxon>Bacillati</taxon>
        <taxon>Bacillota</taxon>
        <taxon>Bacilli</taxon>
        <taxon>Bacillales</taxon>
        <taxon>Bacillaceae</taxon>
        <taxon>Salicibibacter</taxon>
    </lineage>
</organism>
<sequence>MIKAKELSLKYGEHSVLKDISFELEGEKIYGLLGRNGAGKTSLLSLLAAFNQPSSGNITVDGEAPFENARVMESIMFIRDVKLEEETETVEKWIEYIAEFRPLFDHSYAAQLVRRFKLPLHEAVNKLSTGMQSALGVTVGLASRAPITIFDEAYLGMDAPARKIFYEEVLKDYMEHPRTIILSTHLISEMDGLFEEVLVIKEGSLLLHEDTETLLDRGTTVIGEKSRVDQFTAGKKVLNEQSLGGTKSVMIYDGFSDDERKEGKSLGLEFSPIALQELFIHLTEEEKHEQ</sequence>
<dbReference type="Gene3D" id="3.40.50.300">
    <property type="entry name" value="P-loop containing nucleotide triphosphate hydrolases"/>
    <property type="match status" value="1"/>
</dbReference>
<dbReference type="GO" id="GO:0005524">
    <property type="term" value="F:ATP binding"/>
    <property type="evidence" value="ECO:0007669"/>
    <property type="project" value="UniProtKB-KW"/>
</dbReference>
<accession>A0A7T6ZCI7</accession>
<name>A0A7T6ZCI7_9BACI</name>
<dbReference type="SUPFAM" id="SSF52540">
    <property type="entry name" value="P-loop containing nucleoside triphosphate hydrolases"/>
    <property type="match status" value="1"/>
</dbReference>
<evidence type="ECO:0000259" key="4">
    <source>
        <dbReference type="PROSITE" id="PS50893"/>
    </source>
</evidence>
<keyword evidence="2" id="KW-0547">Nucleotide-binding</keyword>
<evidence type="ECO:0000256" key="2">
    <source>
        <dbReference type="ARBA" id="ARBA00022741"/>
    </source>
</evidence>
<dbReference type="InterPro" id="IPR051782">
    <property type="entry name" value="ABC_Transporter_VariousFunc"/>
</dbReference>
<keyword evidence="1" id="KW-0813">Transport</keyword>
<dbReference type="PANTHER" id="PTHR42939">
    <property type="entry name" value="ABC TRANSPORTER ATP-BINDING PROTEIN ALBC-RELATED"/>
    <property type="match status" value="1"/>
</dbReference>
<proteinExistence type="predicted"/>
<reference evidence="5 6" key="1">
    <citation type="submission" date="2020-06" db="EMBL/GenBank/DDBJ databases">
        <title>Genomic analysis of Salicibibacter sp. NKC21-4.</title>
        <authorList>
            <person name="Oh Y.J."/>
        </authorList>
    </citation>
    <scope>NUCLEOTIDE SEQUENCE [LARGE SCALE GENOMIC DNA]</scope>
    <source>
        <strain evidence="5 6">NKC21-4</strain>
    </source>
</reference>
<evidence type="ECO:0000313" key="6">
    <source>
        <dbReference type="Proteomes" id="UP000595349"/>
    </source>
</evidence>
<protein>
    <submittedName>
        <fullName evidence="5">ABC transporter ATP-binding protein</fullName>
    </submittedName>
</protein>
<dbReference type="Pfam" id="PF00005">
    <property type="entry name" value="ABC_tran"/>
    <property type="match status" value="1"/>
</dbReference>
<dbReference type="RefSeq" id="WP_200085183.1">
    <property type="nucleotide sequence ID" value="NZ_CP054706.1"/>
</dbReference>
<dbReference type="SMART" id="SM00382">
    <property type="entry name" value="AAA"/>
    <property type="match status" value="1"/>
</dbReference>
<feature type="domain" description="ABC transporter" evidence="4">
    <location>
        <begin position="2"/>
        <end position="227"/>
    </location>
</feature>
<dbReference type="PROSITE" id="PS50893">
    <property type="entry name" value="ABC_TRANSPORTER_2"/>
    <property type="match status" value="1"/>
</dbReference>
<dbReference type="GO" id="GO:0016887">
    <property type="term" value="F:ATP hydrolysis activity"/>
    <property type="evidence" value="ECO:0007669"/>
    <property type="project" value="InterPro"/>
</dbReference>
<dbReference type="InterPro" id="IPR003439">
    <property type="entry name" value="ABC_transporter-like_ATP-bd"/>
</dbReference>
<evidence type="ECO:0000313" key="5">
    <source>
        <dbReference type="EMBL" id="QQK80817.1"/>
    </source>
</evidence>
<dbReference type="AlphaFoldDB" id="A0A7T6ZCI7"/>
<dbReference type="Proteomes" id="UP000595349">
    <property type="component" value="Chromosome"/>
</dbReference>